<evidence type="ECO:0000313" key="1">
    <source>
        <dbReference type="EMBL" id="MCA9727032.1"/>
    </source>
</evidence>
<protein>
    <recommendedName>
        <fullName evidence="3">NurA domain-containing protein</fullName>
    </recommendedName>
</protein>
<sequence length="345" mass="37312">MRTRVFVDEWDPGYGSPYRVESEEPPSGRLVEDGSDLVMHPAQASGSIAAEAESRGADITRLDIGSSGLPGDGGIRGLAFVDGVRRAEATLFQVDEESGRSGRGVAGSHACGAVLVPSERSGATFGPTRVERVVIWGSGLEGTLPAIGEWSWHSVAIADESPDAPLRELQERMRVAEAELAEEMCAAGFLTIVDGPLHYVRSRDLPVVGYVKTHHRSLLPPEHHRRIPELLHGERSSLFAIGTDRYSTYLRLAPMESWSSPWTGIVRLEIPQSAGLEACVRLADTAASLLPRFAGVPHRDPRAPQNLQPVGALESHLRRQLGSPELARRAVRDAVARAATVARPR</sequence>
<dbReference type="SUPFAM" id="SSF53098">
    <property type="entry name" value="Ribonuclease H-like"/>
    <property type="match status" value="1"/>
</dbReference>
<dbReference type="Proteomes" id="UP000697710">
    <property type="component" value="Unassembled WGS sequence"/>
</dbReference>
<name>A0A956RP46_UNCEI</name>
<dbReference type="InterPro" id="IPR012337">
    <property type="entry name" value="RNaseH-like_sf"/>
</dbReference>
<gene>
    <name evidence="1" type="ORF">KC729_05060</name>
</gene>
<accession>A0A956RP46</accession>
<organism evidence="1 2">
    <name type="scientific">Eiseniibacteriota bacterium</name>
    <dbReference type="NCBI Taxonomy" id="2212470"/>
    <lineage>
        <taxon>Bacteria</taxon>
        <taxon>Candidatus Eiseniibacteriota</taxon>
    </lineage>
</organism>
<proteinExistence type="predicted"/>
<reference evidence="1" key="1">
    <citation type="submission" date="2020-04" db="EMBL/GenBank/DDBJ databases">
        <authorList>
            <person name="Zhang T."/>
        </authorList>
    </citation>
    <scope>NUCLEOTIDE SEQUENCE</scope>
    <source>
        <strain evidence="1">HKST-UBA01</strain>
    </source>
</reference>
<evidence type="ECO:0000313" key="2">
    <source>
        <dbReference type="Proteomes" id="UP000697710"/>
    </source>
</evidence>
<dbReference type="AlphaFoldDB" id="A0A956RP46"/>
<dbReference type="EMBL" id="JAGQHR010000099">
    <property type="protein sequence ID" value="MCA9727032.1"/>
    <property type="molecule type" value="Genomic_DNA"/>
</dbReference>
<reference evidence="1" key="2">
    <citation type="journal article" date="2021" name="Microbiome">
        <title>Successional dynamics and alternative stable states in a saline activated sludge microbial community over 9 years.</title>
        <authorList>
            <person name="Wang Y."/>
            <person name="Ye J."/>
            <person name="Ju F."/>
            <person name="Liu L."/>
            <person name="Boyd J.A."/>
            <person name="Deng Y."/>
            <person name="Parks D.H."/>
            <person name="Jiang X."/>
            <person name="Yin X."/>
            <person name="Woodcroft B.J."/>
            <person name="Tyson G.W."/>
            <person name="Hugenholtz P."/>
            <person name="Polz M.F."/>
            <person name="Zhang T."/>
        </authorList>
    </citation>
    <scope>NUCLEOTIDE SEQUENCE</scope>
    <source>
        <strain evidence="1">HKST-UBA01</strain>
    </source>
</reference>
<comment type="caution">
    <text evidence="1">The sequence shown here is derived from an EMBL/GenBank/DDBJ whole genome shotgun (WGS) entry which is preliminary data.</text>
</comment>
<evidence type="ECO:0008006" key="3">
    <source>
        <dbReference type="Google" id="ProtNLM"/>
    </source>
</evidence>